<dbReference type="InterPro" id="IPR000160">
    <property type="entry name" value="GGDEF_dom"/>
</dbReference>
<feature type="transmembrane region" description="Helical" evidence="2">
    <location>
        <begin position="150"/>
        <end position="173"/>
    </location>
</feature>
<evidence type="ECO:0000313" key="7">
    <source>
        <dbReference type="Proteomes" id="UP000191820"/>
    </source>
</evidence>
<dbReference type="PROSITE" id="PS50887">
    <property type="entry name" value="GGDEF"/>
    <property type="match status" value="1"/>
</dbReference>
<dbReference type="Pfam" id="PF00990">
    <property type="entry name" value="GGDEF"/>
    <property type="match status" value="1"/>
</dbReference>
<feature type="domain" description="EAL" evidence="3">
    <location>
        <begin position="421"/>
        <end position="676"/>
    </location>
</feature>
<dbReference type="RefSeq" id="WP_080915048.1">
    <property type="nucleotide sequence ID" value="NZ_CP020472.1"/>
</dbReference>
<evidence type="ECO:0000259" key="5">
    <source>
        <dbReference type="PROSITE" id="PS50887"/>
    </source>
</evidence>
<dbReference type="Pfam" id="PF17152">
    <property type="entry name" value="CHASE8"/>
    <property type="match status" value="1"/>
</dbReference>
<dbReference type="InterPro" id="IPR043128">
    <property type="entry name" value="Rev_trsase/Diguanyl_cyclase"/>
</dbReference>
<dbReference type="Gene3D" id="3.30.70.270">
    <property type="match status" value="1"/>
</dbReference>
<evidence type="ECO:0000313" key="6">
    <source>
        <dbReference type="EMBL" id="ARD21275.1"/>
    </source>
</evidence>
<dbReference type="InterPro" id="IPR001633">
    <property type="entry name" value="EAL_dom"/>
</dbReference>
<gene>
    <name evidence="6" type="ORF">SJ2017_0944</name>
</gene>
<feature type="domain" description="GGDEF" evidence="5">
    <location>
        <begin position="279"/>
        <end position="412"/>
    </location>
</feature>
<organism evidence="6 7">
    <name type="scientific">Shewanella japonica</name>
    <dbReference type="NCBI Taxonomy" id="93973"/>
    <lineage>
        <taxon>Bacteria</taxon>
        <taxon>Pseudomonadati</taxon>
        <taxon>Pseudomonadota</taxon>
        <taxon>Gammaproteobacteria</taxon>
        <taxon>Alteromonadales</taxon>
        <taxon>Shewanellaceae</taxon>
        <taxon>Shewanella</taxon>
    </lineage>
</organism>
<dbReference type="InterPro" id="IPR029787">
    <property type="entry name" value="Nucleotide_cyclase"/>
</dbReference>
<reference evidence="6 7" key="1">
    <citation type="submission" date="2017-03" db="EMBL/GenBank/DDBJ databases">
        <title>Genome sequencing of Shewanella japonica KCTC 22435.</title>
        <authorList>
            <person name="Kim K.M."/>
        </authorList>
    </citation>
    <scope>NUCLEOTIDE SEQUENCE [LARGE SCALE GENOMIC DNA]</scope>
    <source>
        <strain evidence="6 7">KCTC 22435</strain>
    </source>
</reference>
<dbReference type="Gene3D" id="6.10.340.10">
    <property type="match status" value="1"/>
</dbReference>
<feature type="coiled-coil region" evidence="1">
    <location>
        <begin position="220"/>
        <end position="247"/>
    </location>
</feature>
<keyword evidence="2" id="KW-0472">Membrane</keyword>
<dbReference type="SUPFAM" id="SSF158472">
    <property type="entry name" value="HAMP domain-like"/>
    <property type="match status" value="1"/>
</dbReference>
<keyword evidence="7" id="KW-1185">Reference proteome</keyword>
<evidence type="ECO:0000256" key="1">
    <source>
        <dbReference type="SAM" id="Coils"/>
    </source>
</evidence>
<keyword evidence="2" id="KW-1133">Transmembrane helix</keyword>
<dbReference type="InterPro" id="IPR052155">
    <property type="entry name" value="Biofilm_reg_signaling"/>
</dbReference>
<feature type="transmembrane region" description="Helical" evidence="2">
    <location>
        <begin position="14"/>
        <end position="36"/>
    </location>
</feature>
<dbReference type="Pfam" id="PF00563">
    <property type="entry name" value="EAL"/>
    <property type="match status" value="1"/>
</dbReference>
<dbReference type="EMBL" id="CP020472">
    <property type="protein sequence ID" value="ARD21275.1"/>
    <property type="molecule type" value="Genomic_DNA"/>
</dbReference>
<accession>A0ABN4YBK7</accession>
<dbReference type="Gene3D" id="3.20.20.450">
    <property type="entry name" value="EAL domain"/>
    <property type="match status" value="1"/>
</dbReference>
<dbReference type="Pfam" id="PF00672">
    <property type="entry name" value="HAMP"/>
    <property type="match status" value="1"/>
</dbReference>
<sequence length="689" mass="77572">MTKLFSMNTISKKLLMILMGVSFASIITVTFVFSAYELTTAKREQIDGLSTLAKMMSPNITAAVLFDDQDAINELITPILLRGDIVSVTVTDNQGNVIAFVSQETDDSNSILSTALNVTQISNALTLDGQEYGQIQILADDSYINTRVKFYGQFIIILLIFALGISFSISLILRRRFLSPILHLATIAERVSDSNDYSLRAKELSDDEVGKLTSHFNDMLETIEQRDKRLESQVKSRTEELESANEKLHQYAYQDGLTDLPNRRYFYEKLQSLIDTDNMIFALIFIDLDGFKEINDTLGHDYGDLLLQQVAKRLKNCVRGHDTVARLGGDEFTLIVEGINDQRRASEIAEVIKNSLVQPITIKDEQVYITSSIGLTFYPSDGETIEDVVKHADQAMYLSKNKGRNRYEFFSFAMEEQALGKRRLTEELRQAVKEEQFLLMYQPILDINGSVVKKVEALIRWQHPELGIIEPDDFIPLAEENGLIVDIGNWVRKQVIADAIEFYQTSGNVIQISVNTSPIEIDRSGTWIDQWILDCNKSKLPHGSFLIEVTENTLMTPDSSIKQQLKLLNNNGIKVAIDDFGIGYSSLAYLQELDIDIIKIDRSFITNITTNESSAALVRAITTMAHNIGVKVVAEGIETPAQQQLLKQLSCDYLQGFMFSKPLTKAEFYRLYVKGSEDIASTSNNLSSH</sequence>
<dbReference type="SMART" id="SM00052">
    <property type="entry name" value="EAL"/>
    <property type="match status" value="1"/>
</dbReference>
<dbReference type="PANTHER" id="PTHR44757">
    <property type="entry name" value="DIGUANYLATE CYCLASE DGCP"/>
    <property type="match status" value="1"/>
</dbReference>
<protein>
    <submittedName>
        <fullName evidence="6">GGDEF domain-containing protein</fullName>
    </submittedName>
</protein>
<dbReference type="CDD" id="cd01948">
    <property type="entry name" value="EAL"/>
    <property type="match status" value="1"/>
</dbReference>
<dbReference type="SMART" id="SM00304">
    <property type="entry name" value="HAMP"/>
    <property type="match status" value="1"/>
</dbReference>
<dbReference type="CDD" id="cd06225">
    <property type="entry name" value="HAMP"/>
    <property type="match status" value="1"/>
</dbReference>
<dbReference type="InterPro" id="IPR003660">
    <property type="entry name" value="HAMP_dom"/>
</dbReference>
<dbReference type="InterPro" id="IPR035919">
    <property type="entry name" value="EAL_sf"/>
</dbReference>
<dbReference type="CDD" id="cd01949">
    <property type="entry name" value="GGDEF"/>
    <property type="match status" value="1"/>
</dbReference>
<proteinExistence type="predicted"/>
<name>A0ABN4YBK7_9GAMM</name>
<dbReference type="NCBIfam" id="TIGR00254">
    <property type="entry name" value="GGDEF"/>
    <property type="match status" value="1"/>
</dbReference>
<dbReference type="SUPFAM" id="SSF55073">
    <property type="entry name" value="Nucleotide cyclase"/>
    <property type="match status" value="1"/>
</dbReference>
<evidence type="ECO:0000256" key="2">
    <source>
        <dbReference type="SAM" id="Phobius"/>
    </source>
</evidence>
<dbReference type="SUPFAM" id="SSF141868">
    <property type="entry name" value="EAL domain-like"/>
    <property type="match status" value="1"/>
</dbReference>
<dbReference type="PROSITE" id="PS50885">
    <property type="entry name" value="HAMP"/>
    <property type="match status" value="1"/>
</dbReference>
<feature type="domain" description="HAMP" evidence="4">
    <location>
        <begin position="175"/>
        <end position="228"/>
    </location>
</feature>
<dbReference type="SMART" id="SM00267">
    <property type="entry name" value="GGDEF"/>
    <property type="match status" value="1"/>
</dbReference>
<dbReference type="PROSITE" id="PS50883">
    <property type="entry name" value="EAL"/>
    <property type="match status" value="1"/>
</dbReference>
<dbReference type="InterPro" id="IPR033417">
    <property type="entry name" value="CHASE8"/>
</dbReference>
<keyword evidence="1" id="KW-0175">Coiled coil</keyword>
<evidence type="ECO:0000259" key="4">
    <source>
        <dbReference type="PROSITE" id="PS50885"/>
    </source>
</evidence>
<keyword evidence="2" id="KW-0812">Transmembrane</keyword>
<dbReference type="Proteomes" id="UP000191820">
    <property type="component" value="Chromosome"/>
</dbReference>
<dbReference type="PANTHER" id="PTHR44757:SF2">
    <property type="entry name" value="BIOFILM ARCHITECTURE MAINTENANCE PROTEIN MBAA"/>
    <property type="match status" value="1"/>
</dbReference>
<evidence type="ECO:0000259" key="3">
    <source>
        <dbReference type="PROSITE" id="PS50883"/>
    </source>
</evidence>